<dbReference type="InterPro" id="IPR000182">
    <property type="entry name" value="GNAT_dom"/>
</dbReference>
<dbReference type="RefSeq" id="WP_221262845.1">
    <property type="nucleotide sequence ID" value="NZ_JACIEH010000003.1"/>
</dbReference>
<dbReference type="GO" id="GO:0016747">
    <property type="term" value="F:acyltransferase activity, transferring groups other than amino-acyl groups"/>
    <property type="evidence" value="ECO:0007669"/>
    <property type="project" value="InterPro"/>
</dbReference>
<keyword evidence="2" id="KW-0689">Ribosomal protein</keyword>
<reference evidence="2 3" key="1">
    <citation type="submission" date="2020-08" db="EMBL/GenBank/DDBJ databases">
        <title>Genomic Encyclopedia of Type Strains, Phase IV (KMG-IV): sequencing the most valuable type-strain genomes for metagenomic binning, comparative biology and taxonomic classification.</title>
        <authorList>
            <person name="Goeker M."/>
        </authorList>
    </citation>
    <scope>NUCLEOTIDE SEQUENCE [LARGE SCALE GENOMIC DNA]</scope>
    <source>
        <strain evidence="2 3">DSM 101806</strain>
    </source>
</reference>
<dbReference type="EMBL" id="JACIEH010000003">
    <property type="protein sequence ID" value="MBB4100022.1"/>
    <property type="molecule type" value="Genomic_DNA"/>
</dbReference>
<organism evidence="2 3">
    <name type="scientific">Sphingomonas kyeonggiensis</name>
    <dbReference type="NCBI Taxonomy" id="1268553"/>
    <lineage>
        <taxon>Bacteria</taxon>
        <taxon>Pseudomonadati</taxon>
        <taxon>Pseudomonadota</taxon>
        <taxon>Alphaproteobacteria</taxon>
        <taxon>Sphingomonadales</taxon>
        <taxon>Sphingomonadaceae</taxon>
        <taxon>Sphingomonas</taxon>
    </lineage>
</organism>
<dbReference type="GO" id="GO:0005840">
    <property type="term" value="C:ribosome"/>
    <property type="evidence" value="ECO:0007669"/>
    <property type="project" value="UniProtKB-KW"/>
</dbReference>
<protein>
    <submittedName>
        <fullName evidence="2">Ribosomal protein S18 acetylase RimI-like enzyme</fullName>
    </submittedName>
</protein>
<gene>
    <name evidence="2" type="ORF">GGR46_003594</name>
</gene>
<proteinExistence type="predicted"/>
<evidence type="ECO:0000313" key="3">
    <source>
        <dbReference type="Proteomes" id="UP000557392"/>
    </source>
</evidence>
<dbReference type="Gene3D" id="3.40.630.30">
    <property type="match status" value="1"/>
</dbReference>
<sequence>MRWRAMEAGDLDGVVAVARIAFPDHPESRTCFEERLALAPGSCFVLEGERGVAGYLIAYPWPRGAIPPLDTLLGGLPENRDSWYLHDLALLPEARGGGNARAGLALLFGQIDAPIALVSVNESAAFWQAQGFVPQDSPELRAKLSSYGPDARYMVRGVTKPG</sequence>
<comment type="caution">
    <text evidence="2">The sequence shown here is derived from an EMBL/GenBank/DDBJ whole genome shotgun (WGS) entry which is preliminary data.</text>
</comment>
<keyword evidence="3" id="KW-1185">Reference proteome</keyword>
<evidence type="ECO:0000313" key="2">
    <source>
        <dbReference type="EMBL" id="MBB4100022.1"/>
    </source>
</evidence>
<feature type="domain" description="N-acetyltransferase" evidence="1">
    <location>
        <begin position="1"/>
        <end position="159"/>
    </location>
</feature>
<dbReference type="Proteomes" id="UP000557392">
    <property type="component" value="Unassembled WGS sequence"/>
</dbReference>
<dbReference type="SUPFAM" id="SSF55729">
    <property type="entry name" value="Acyl-CoA N-acyltransferases (Nat)"/>
    <property type="match status" value="1"/>
</dbReference>
<dbReference type="Pfam" id="PF00583">
    <property type="entry name" value="Acetyltransf_1"/>
    <property type="match status" value="1"/>
</dbReference>
<accession>A0A7W6JWY5</accession>
<dbReference type="AlphaFoldDB" id="A0A7W6JWY5"/>
<evidence type="ECO:0000259" key="1">
    <source>
        <dbReference type="PROSITE" id="PS51186"/>
    </source>
</evidence>
<name>A0A7W6JWY5_9SPHN</name>
<keyword evidence="2" id="KW-0687">Ribonucleoprotein</keyword>
<dbReference type="InterPro" id="IPR016181">
    <property type="entry name" value="Acyl_CoA_acyltransferase"/>
</dbReference>
<dbReference type="PROSITE" id="PS51186">
    <property type="entry name" value="GNAT"/>
    <property type="match status" value="1"/>
</dbReference>